<evidence type="ECO:0000313" key="2">
    <source>
        <dbReference type="EMBL" id="RDX44287.1"/>
    </source>
</evidence>
<organism evidence="2 3">
    <name type="scientific">Lentinus brumalis</name>
    <dbReference type="NCBI Taxonomy" id="2498619"/>
    <lineage>
        <taxon>Eukaryota</taxon>
        <taxon>Fungi</taxon>
        <taxon>Dikarya</taxon>
        <taxon>Basidiomycota</taxon>
        <taxon>Agaricomycotina</taxon>
        <taxon>Agaricomycetes</taxon>
        <taxon>Polyporales</taxon>
        <taxon>Polyporaceae</taxon>
        <taxon>Lentinus</taxon>
    </lineage>
</organism>
<accession>A0A371CVI5</accession>
<evidence type="ECO:0000259" key="1">
    <source>
        <dbReference type="PROSITE" id="PS50181"/>
    </source>
</evidence>
<dbReference type="PROSITE" id="PS50181">
    <property type="entry name" value="FBOX"/>
    <property type="match status" value="1"/>
</dbReference>
<proteinExistence type="predicted"/>
<reference evidence="2 3" key="1">
    <citation type="journal article" date="2018" name="Biotechnol. Biofuels">
        <title>Integrative visual omics of the white-rot fungus Polyporus brumalis exposes the biotechnological potential of its oxidative enzymes for delignifying raw plant biomass.</title>
        <authorList>
            <person name="Miyauchi S."/>
            <person name="Rancon A."/>
            <person name="Drula E."/>
            <person name="Hage H."/>
            <person name="Chaduli D."/>
            <person name="Favel A."/>
            <person name="Grisel S."/>
            <person name="Henrissat B."/>
            <person name="Herpoel-Gimbert I."/>
            <person name="Ruiz-Duenas F.J."/>
            <person name="Chevret D."/>
            <person name="Hainaut M."/>
            <person name="Lin J."/>
            <person name="Wang M."/>
            <person name="Pangilinan J."/>
            <person name="Lipzen A."/>
            <person name="Lesage-Meessen L."/>
            <person name="Navarro D."/>
            <person name="Riley R."/>
            <person name="Grigoriev I.V."/>
            <person name="Zhou S."/>
            <person name="Raouche S."/>
            <person name="Rosso M.N."/>
        </authorList>
    </citation>
    <scope>NUCLEOTIDE SEQUENCE [LARGE SCALE GENOMIC DNA]</scope>
    <source>
        <strain evidence="2 3">BRFM 1820</strain>
    </source>
</reference>
<dbReference type="InterPro" id="IPR036047">
    <property type="entry name" value="F-box-like_dom_sf"/>
</dbReference>
<sequence length="613" mass="68927">MIAAIASAGRRSAFPPRRLSLPDDILLEIASYLSFRDSLSISLVSKHVHNVVPPRITTVICSYQEHIVLLHAYVFRARGGADVATERASRLSSLTLAESAQNTRHPTADTGEDLDNYETLLTMFMTVAYTAKNLKYLRIDEFHICCRTKALDGTKLRNLVHMHLSDITDGLVAGGHKFYPPTLRVLHLAQFEVWELRPQITAFALFSSIEQQQLRSLSTLIIENFVPCADLSEMSNRAPQLATVRELVLIKADLRATTVLLSRTFPNLRSLCVVEYGFPHAIGTAPTPSPRLHALTVVDSTSDAIIVPWTCDRLLYICTTPADAQALELRRCDHSELVGLTLRIPHAKMRYGVWAVVLKTLPMISWLELEILQKDLSSTLEILQYDFPDDSDDFSYDSDDFPYDSIKFKRYSLDKVKCLSVLALRPNSDCAGRTDPSVIQDFLRDAARCMPALRYVALAEQDEVSADWKEDYSGDHAPWRWWEVRRDRAERGRDEVHEIPSWQGERIRVYLRDADAKHLSDGRLGVCSAPFVPTGSAFLSFLLSDAYFLVGGMLDRSSASFTMIICFVAGSGGIYETGSLDVRGRVHAEMTVDTEQTQASEHSYIQENLTMQR</sequence>
<dbReference type="Pfam" id="PF00646">
    <property type="entry name" value="F-box"/>
    <property type="match status" value="1"/>
</dbReference>
<gene>
    <name evidence="2" type="ORF">OH76DRAFT_1106928</name>
</gene>
<name>A0A371CVI5_9APHY</name>
<dbReference type="SUPFAM" id="SSF81383">
    <property type="entry name" value="F-box domain"/>
    <property type="match status" value="1"/>
</dbReference>
<dbReference type="Proteomes" id="UP000256964">
    <property type="component" value="Unassembled WGS sequence"/>
</dbReference>
<feature type="domain" description="F-box" evidence="1">
    <location>
        <begin position="15"/>
        <end position="52"/>
    </location>
</feature>
<dbReference type="Gene3D" id="1.20.1280.50">
    <property type="match status" value="1"/>
</dbReference>
<protein>
    <recommendedName>
        <fullName evidence="1">F-box domain-containing protein</fullName>
    </recommendedName>
</protein>
<dbReference type="InterPro" id="IPR001810">
    <property type="entry name" value="F-box_dom"/>
</dbReference>
<dbReference type="STRING" id="139420.A0A371CVI5"/>
<evidence type="ECO:0000313" key="3">
    <source>
        <dbReference type="Proteomes" id="UP000256964"/>
    </source>
</evidence>
<keyword evidence="3" id="KW-1185">Reference proteome</keyword>
<dbReference type="OrthoDB" id="2758753at2759"/>
<dbReference type="CDD" id="cd09917">
    <property type="entry name" value="F-box_SF"/>
    <property type="match status" value="1"/>
</dbReference>
<dbReference type="EMBL" id="KZ857452">
    <property type="protein sequence ID" value="RDX44287.1"/>
    <property type="molecule type" value="Genomic_DNA"/>
</dbReference>
<dbReference type="AlphaFoldDB" id="A0A371CVI5"/>